<accession>A0A3N4PBR3</accession>
<sequence>MTIKYNSNVPTLIELHNAIKDALGGKYECSIIHDRWSINFKGTQCVLVKKTGMLGICVVPDEKKQIVDVDGVVPNYVLDRVVFGNFVTRLLLVAPWNKLEQEVASAIRAKLS</sequence>
<dbReference type="Proteomes" id="UP000278351">
    <property type="component" value="Unassembled WGS sequence"/>
</dbReference>
<proteinExistence type="predicted"/>
<comment type="caution">
    <text evidence="1">The sequence shown here is derived from an EMBL/GenBank/DDBJ whole genome shotgun (WGS) entry which is preliminary data.</text>
</comment>
<dbReference type="RefSeq" id="WP_123849325.1">
    <property type="nucleotide sequence ID" value="NZ_RPDH01000003.1"/>
</dbReference>
<gene>
    <name evidence="1" type="ORF">EGT74_25220</name>
</gene>
<dbReference type="AlphaFoldDB" id="A0A3N4PBR3"/>
<dbReference type="EMBL" id="RPDH01000003">
    <property type="protein sequence ID" value="RPE05676.1"/>
    <property type="molecule type" value="Genomic_DNA"/>
</dbReference>
<keyword evidence="2" id="KW-1185">Reference proteome</keyword>
<name>A0A3N4PBR3_9BACT</name>
<evidence type="ECO:0000313" key="1">
    <source>
        <dbReference type="EMBL" id="RPE05676.1"/>
    </source>
</evidence>
<organism evidence="1 2">
    <name type="scientific">Chitinophaga lutea</name>
    <dbReference type="NCBI Taxonomy" id="2488634"/>
    <lineage>
        <taxon>Bacteria</taxon>
        <taxon>Pseudomonadati</taxon>
        <taxon>Bacteroidota</taxon>
        <taxon>Chitinophagia</taxon>
        <taxon>Chitinophagales</taxon>
        <taxon>Chitinophagaceae</taxon>
        <taxon>Chitinophaga</taxon>
    </lineage>
</organism>
<evidence type="ECO:0000313" key="2">
    <source>
        <dbReference type="Proteomes" id="UP000278351"/>
    </source>
</evidence>
<protein>
    <submittedName>
        <fullName evidence="1">Uncharacterized protein</fullName>
    </submittedName>
</protein>
<reference evidence="1 2" key="1">
    <citation type="submission" date="2018-11" db="EMBL/GenBank/DDBJ databases">
        <title>Chitinophaga lutea sp.nov., isolate from arsenic contaminated soil.</title>
        <authorList>
            <person name="Zong Y."/>
        </authorList>
    </citation>
    <scope>NUCLEOTIDE SEQUENCE [LARGE SCALE GENOMIC DNA]</scope>
    <source>
        <strain evidence="1 2">ZY74</strain>
    </source>
</reference>
<dbReference type="OrthoDB" id="9854378at2"/>